<feature type="binding site" evidence="8">
    <location>
        <position position="19"/>
    </location>
    <ligand>
        <name>ADP-alpha-D-glucose</name>
        <dbReference type="ChEBI" id="CHEBI:57498"/>
    </ligand>
</feature>
<keyword evidence="7 8" id="KW-0320">Glycogen biosynthesis</keyword>
<dbReference type="InterPro" id="IPR001296">
    <property type="entry name" value="Glyco_trans_1"/>
</dbReference>
<keyword evidence="12" id="KW-1185">Reference proteome</keyword>
<dbReference type="GO" id="GO:0005978">
    <property type="term" value="P:glycogen biosynthetic process"/>
    <property type="evidence" value="ECO:0007669"/>
    <property type="project" value="UniProtKB-UniRule"/>
</dbReference>
<dbReference type="CDD" id="cd03791">
    <property type="entry name" value="GT5_Glycogen_synthase_DULL1-like"/>
    <property type="match status" value="1"/>
</dbReference>
<dbReference type="Pfam" id="PF00534">
    <property type="entry name" value="Glycos_transf_1"/>
    <property type="match status" value="1"/>
</dbReference>
<evidence type="ECO:0000256" key="3">
    <source>
        <dbReference type="ARBA" id="ARBA00004964"/>
    </source>
</evidence>
<dbReference type="GO" id="GO:0009011">
    <property type="term" value="F:alpha-1,4-glucan glucosyltransferase (ADP-glucose donor) activity"/>
    <property type="evidence" value="ECO:0007669"/>
    <property type="project" value="UniProtKB-UniRule"/>
</dbReference>
<evidence type="ECO:0000259" key="10">
    <source>
        <dbReference type="Pfam" id="PF08323"/>
    </source>
</evidence>
<dbReference type="GO" id="GO:0004373">
    <property type="term" value="F:alpha-1,4-glucan glucosyltransferase (UDP-glucose donor) activity"/>
    <property type="evidence" value="ECO:0007669"/>
    <property type="project" value="InterPro"/>
</dbReference>
<feature type="domain" description="Starch synthase catalytic" evidence="10">
    <location>
        <begin position="7"/>
        <end position="241"/>
    </location>
</feature>
<dbReference type="InterPro" id="IPR011835">
    <property type="entry name" value="GS/SS"/>
</dbReference>
<comment type="catalytic activity">
    <reaction evidence="1 8">
        <text>[(1-&gt;4)-alpha-D-glucosyl](n) + ADP-alpha-D-glucose = [(1-&gt;4)-alpha-D-glucosyl](n+1) + ADP + H(+)</text>
        <dbReference type="Rhea" id="RHEA:18189"/>
        <dbReference type="Rhea" id="RHEA-COMP:9584"/>
        <dbReference type="Rhea" id="RHEA-COMP:9587"/>
        <dbReference type="ChEBI" id="CHEBI:15378"/>
        <dbReference type="ChEBI" id="CHEBI:15444"/>
        <dbReference type="ChEBI" id="CHEBI:57498"/>
        <dbReference type="ChEBI" id="CHEBI:456216"/>
        <dbReference type="EC" id="2.4.1.21"/>
    </reaction>
</comment>
<evidence type="ECO:0000313" key="12">
    <source>
        <dbReference type="Proteomes" id="UP000708298"/>
    </source>
</evidence>
<reference evidence="11" key="1">
    <citation type="journal article" date="2021" name="Microorganisms">
        <title>Acidisoma silvae sp. nov. and Acidisomacellulosilytica sp. nov., Two Acidophilic Bacteria Isolated from Decaying Wood, Hydrolyzing Cellulose and Producing Poly-3-hydroxybutyrate.</title>
        <authorList>
            <person name="Mieszkin S."/>
            <person name="Pouder E."/>
            <person name="Uroz S."/>
            <person name="Simon-Colin C."/>
            <person name="Alain K."/>
        </authorList>
    </citation>
    <scope>NUCLEOTIDE SEQUENCE</scope>
    <source>
        <strain evidence="11">HW T2.11</strain>
    </source>
</reference>
<organism evidence="11 12">
    <name type="scientific">Acidisoma silvae</name>
    <dbReference type="NCBI Taxonomy" id="2802396"/>
    <lineage>
        <taxon>Bacteria</taxon>
        <taxon>Pseudomonadati</taxon>
        <taxon>Pseudomonadota</taxon>
        <taxon>Alphaproteobacteria</taxon>
        <taxon>Acetobacterales</taxon>
        <taxon>Acidocellaceae</taxon>
        <taxon>Acidisoma</taxon>
    </lineage>
</organism>
<evidence type="ECO:0000259" key="9">
    <source>
        <dbReference type="Pfam" id="PF00534"/>
    </source>
</evidence>
<evidence type="ECO:0000256" key="8">
    <source>
        <dbReference type="HAMAP-Rule" id="MF_00484"/>
    </source>
</evidence>
<evidence type="ECO:0000256" key="6">
    <source>
        <dbReference type="ARBA" id="ARBA00022679"/>
    </source>
</evidence>
<keyword evidence="5 8" id="KW-0328">Glycosyltransferase</keyword>
<dbReference type="Gene3D" id="3.40.50.2000">
    <property type="entry name" value="Glycogen Phosphorylase B"/>
    <property type="match status" value="2"/>
</dbReference>
<dbReference type="GO" id="GO:0005829">
    <property type="term" value="C:cytosol"/>
    <property type="evidence" value="ECO:0007669"/>
    <property type="project" value="TreeGrafter"/>
</dbReference>
<dbReference type="NCBIfam" id="TIGR02095">
    <property type="entry name" value="glgA"/>
    <property type="match status" value="1"/>
</dbReference>
<dbReference type="Pfam" id="PF08323">
    <property type="entry name" value="Glyco_transf_5"/>
    <property type="match status" value="1"/>
</dbReference>
<name>A0A963YP69_9PROT</name>
<dbReference type="PANTHER" id="PTHR45825">
    <property type="entry name" value="GRANULE-BOUND STARCH SYNTHASE 1, CHLOROPLASTIC/AMYLOPLASTIC"/>
    <property type="match status" value="1"/>
</dbReference>
<keyword evidence="6 8" id="KW-0808">Transferase</keyword>
<comment type="function">
    <text evidence="2 8">Synthesizes alpha-1,4-glucan chains using ADP-glucose.</text>
</comment>
<proteinExistence type="inferred from homology"/>
<dbReference type="Proteomes" id="UP000708298">
    <property type="component" value="Unassembled WGS sequence"/>
</dbReference>
<gene>
    <name evidence="8 11" type="primary">glgA</name>
    <name evidence="11" type="ORF">ASILVAE211_04880</name>
</gene>
<dbReference type="InterPro" id="IPR013534">
    <property type="entry name" value="Starch_synth_cat_dom"/>
</dbReference>
<dbReference type="PANTHER" id="PTHR45825:SF11">
    <property type="entry name" value="ALPHA AMYLASE DOMAIN-CONTAINING PROTEIN"/>
    <property type="match status" value="1"/>
</dbReference>
<evidence type="ECO:0000256" key="5">
    <source>
        <dbReference type="ARBA" id="ARBA00022676"/>
    </source>
</evidence>
<dbReference type="HAMAP" id="MF_00484">
    <property type="entry name" value="Glycogen_synth"/>
    <property type="match status" value="1"/>
</dbReference>
<dbReference type="EMBL" id="JAESVB010000002">
    <property type="protein sequence ID" value="MCB8874511.1"/>
    <property type="molecule type" value="Genomic_DNA"/>
</dbReference>
<dbReference type="SUPFAM" id="SSF53756">
    <property type="entry name" value="UDP-Glycosyltransferase/glycogen phosphorylase"/>
    <property type="match status" value="1"/>
</dbReference>
<protein>
    <recommendedName>
        <fullName evidence="8">Glycogen synthase</fullName>
        <ecNumber evidence="8">2.4.1.21</ecNumber>
    </recommendedName>
    <alternativeName>
        <fullName evidence="8">Starch [bacterial glycogen] synthase</fullName>
    </alternativeName>
</protein>
<dbReference type="AlphaFoldDB" id="A0A963YP69"/>
<dbReference type="EC" id="2.4.1.21" evidence="8"/>
<evidence type="ECO:0000256" key="2">
    <source>
        <dbReference type="ARBA" id="ARBA00002764"/>
    </source>
</evidence>
<dbReference type="RefSeq" id="WP_227320186.1">
    <property type="nucleotide sequence ID" value="NZ_JAESVB010000002.1"/>
</dbReference>
<comment type="similarity">
    <text evidence="4 8">Belongs to the glycosyltransferase 1 family. Bacterial/plant glycogen synthase subfamily.</text>
</comment>
<evidence type="ECO:0000256" key="1">
    <source>
        <dbReference type="ARBA" id="ARBA00001478"/>
    </source>
</evidence>
<sequence>MRTPVSVLSVVSELYPLIKTGGLADVAGSLPLFLKPEGIKITSLIPGYRPVLAKLPDAETIHHFDDLFGGPARLRRAEVGGLDILFIDAPHLYDRPGTPYTNEEKEDWPDNPIRFAALSAVGAAIGLGEVAAFKPEIVHAHDWQAGLTPAYLHYRAAGRVRPPAIMTVHNLAFQGQYAPELLSTLGLPPEAMGVDGIEYYGGIGFLKAGLQFADRITTVSPKYAEEISTLQGGMGLGGLVRDRIGDVLGILNGIDENVWDPSTDNLIAAKFDRLHIKPRRINKVALQRRVGLREDADVLLFGLVSRLTWQKGIDMVLDALPLILGTGAQVAIIGQGDRAMERAVRDAVTAYPGRIGCVIGYDEELGHLMQAGADALLLPSRFEPCGLTQLYALRYGSIPVVARVGGLSDTVIDANEMARAEGIGTGVQFHPPTVEMLESAALRVASLWRKPALWRRIQRNGMRTDVSWRRSARLYAELYRELAEDGPNAVEALRA</sequence>
<comment type="pathway">
    <text evidence="3 8">Glycan biosynthesis; glycogen biosynthesis.</text>
</comment>
<feature type="domain" description="Glycosyl transferase family 1" evidence="9">
    <location>
        <begin position="295"/>
        <end position="449"/>
    </location>
</feature>
<accession>A0A963YP69</accession>
<evidence type="ECO:0000256" key="4">
    <source>
        <dbReference type="ARBA" id="ARBA00010281"/>
    </source>
</evidence>
<dbReference type="NCBIfam" id="NF001899">
    <property type="entry name" value="PRK00654.1-2"/>
    <property type="match status" value="1"/>
</dbReference>
<evidence type="ECO:0000256" key="7">
    <source>
        <dbReference type="ARBA" id="ARBA00023056"/>
    </source>
</evidence>
<evidence type="ECO:0000313" key="11">
    <source>
        <dbReference type="EMBL" id="MCB8874511.1"/>
    </source>
</evidence>
<comment type="caution">
    <text evidence="11">The sequence shown here is derived from an EMBL/GenBank/DDBJ whole genome shotgun (WGS) entry which is preliminary data.</text>
</comment>
<reference evidence="11" key="2">
    <citation type="submission" date="2021-01" db="EMBL/GenBank/DDBJ databases">
        <authorList>
            <person name="Mieszkin S."/>
            <person name="Pouder E."/>
            <person name="Alain K."/>
        </authorList>
    </citation>
    <scope>NUCLEOTIDE SEQUENCE</scope>
    <source>
        <strain evidence="11">HW T2.11</strain>
    </source>
</reference>